<dbReference type="Pfam" id="PF08445">
    <property type="entry name" value="FR47"/>
    <property type="match status" value="1"/>
</dbReference>
<evidence type="ECO:0000313" key="3">
    <source>
        <dbReference type="Proteomes" id="UP000244168"/>
    </source>
</evidence>
<keyword evidence="2" id="KW-0808">Transferase</keyword>
<evidence type="ECO:0000259" key="1">
    <source>
        <dbReference type="PROSITE" id="PS51186"/>
    </source>
</evidence>
<dbReference type="Gene3D" id="3.40.630.30">
    <property type="match status" value="1"/>
</dbReference>
<dbReference type="InterPro" id="IPR013653">
    <property type="entry name" value="GCN5-like_dom"/>
</dbReference>
<dbReference type="RefSeq" id="WP_107827322.1">
    <property type="nucleotide sequence ID" value="NZ_CP160205.1"/>
</dbReference>
<proteinExistence type="predicted"/>
<dbReference type="EMBL" id="QAOQ01000002">
    <property type="protein sequence ID" value="PTQ99389.1"/>
    <property type="molecule type" value="Genomic_DNA"/>
</dbReference>
<feature type="domain" description="N-acetyltransferase" evidence="1">
    <location>
        <begin position="98"/>
        <end position="224"/>
    </location>
</feature>
<dbReference type="Proteomes" id="UP000244168">
    <property type="component" value="Unassembled WGS sequence"/>
</dbReference>
<dbReference type="SUPFAM" id="SSF55729">
    <property type="entry name" value="Acyl-CoA N-acyltransferases (Nat)"/>
    <property type="match status" value="1"/>
</dbReference>
<accession>A0A2T5JC94</accession>
<name>A0A2T5JC94_9SPHI</name>
<organism evidence="2 3">
    <name type="scientific">Mucilaginibacter yixingensis</name>
    <dbReference type="NCBI Taxonomy" id="1295612"/>
    <lineage>
        <taxon>Bacteria</taxon>
        <taxon>Pseudomonadati</taxon>
        <taxon>Bacteroidota</taxon>
        <taxon>Sphingobacteriia</taxon>
        <taxon>Sphingobacteriales</taxon>
        <taxon>Sphingobacteriaceae</taxon>
        <taxon>Mucilaginibacter</taxon>
    </lineage>
</organism>
<keyword evidence="3" id="KW-1185">Reference proteome</keyword>
<dbReference type="CDD" id="cd04301">
    <property type="entry name" value="NAT_SF"/>
    <property type="match status" value="1"/>
</dbReference>
<dbReference type="AlphaFoldDB" id="A0A2T5JC94"/>
<reference evidence="2 3" key="1">
    <citation type="submission" date="2018-04" db="EMBL/GenBank/DDBJ databases">
        <title>Genomic Encyclopedia of Archaeal and Bacterial Type Strains, Phase II (KMG-II): from individual species to whole genera.</title>
        <authorList>
            <person name="Goeker M."/>
        </authorList>
    </citation>
    <scope>NUCLEOTIDE SEQUENCE [LARGE SCALE GENOMIC DNA]</scope>
    <source>
        <strain evidence="2 3">DSM 26809</strain>
    </source>
</reference>
<sequence>MQHVLDNPVWNALISGDAALGTGTNEARFYDRQVSPFAGLNEYTDQNFEALYRIMPEGVAAFMTPVPVTIPSCWEPVISVAGYQFVFDTAIKPAPSTINLIPLTDEHVPQMLELTQLTKPGPFDVHTNRFGQYYGVFDGDKLVAMTGQRMHVFNYSEISAVCTHPDYLGRGYARELLLHQIHLITAENKVPFLHVRGDNERAIEIYKSLGFSIRSEAYFTFVKK</sequence>
<gene>
    <name evidence="2" type="ORF">C8P68_102210</name>
</gene>
<dbReference type="OrthoDB" id="9797456at2"/>
<dbReference type="InterPro" id="IPR000182">
    <property type="entry name" value="GNAT_dom"/>
</dbReference>
<comment type="caution">
    <text evidence="2">The sequence shown here is derived from an EMBL/GenBank/DDBJ whole genome shotgun (WGS) entry which is preliminary data.</text>
</comment>
<evidence type="ECO:0000313" key="2">
    <source>
        <dbReference type="EMBL" id="PTQ99389.1"/>
    </source>
</evidence>
<dbReference type="PROSITE" id="PS51186">
    <property type="entry name" value="GNAT"/>
    <property type="match status" value="1"/>
</dbReference>
<dbReference type="GO" id="GO:0016747">
    <property type="term" value="F:acyltransferase activity, transferring groups other than amino-acyl groups"/>
    <property type="evidence" value="ECO:0007669"/>
    <property type="project" value="InterPro"/>
</dbReference>
<protein>
    <submittedName>
        <fullName evidence="2">Putative GNAT family acetyltransferase</fullName>
    </submittedName>
</protein>
<dbReference type="InterPro" id="IPR016181">
    <property type="entry name" value="Acyl_CoA_acyltransferase"/>
</dbReference>